<gene>
    <name evidence="2" type="ORF">Ocin01_07460</name>
</gene>
<dbReference type="Pfam" id="PF25437">
    <property type="entry name" value="BRWD1_N"/>
    <property type="match status" value="1"/>
</dbReference>
<feature type="domain" description="BRWD/PHIP N-terminal" evidence="1">
    <location>
        <begin position="18"/>
        <end position="79"/>
    </location>
</feature>
<organism evidence="2 3">
    <name type="scientific">Orchesella cincta</name>
    <name type="common">Springtail</name>
    <name type="synonym">Podura cincta</name>
    <dbReference type="NCBI Taxonomy" id="48709"/>
    <lineage>
        <taxon>Eukaryota</taxon>
        <taxon>Metazoa</taxon>
        <taxon>Ecdysozoa</taxon>
        <taxon>Arthropoda</taxon>
        <taxon>Hexapoda</taxon>
        <taxon>Collembola</taxon>
        <taxon>Entomobryomorpha</taxon>
        <taxon>Entomobryoidea</taxon>
        <taxon>Orchesellidae</taxon>
        <taxon>Orchesellinae</taxon>
        <taxon>Orchesella</taxon>
    </lineage>
</organism>
<name>A0A1D2N1P5_ORCCI</name>
<proteinExistence type="predicted"/>
<reference evidence="2 3" key="1">
    <citation type="journal article" date="2016" name="Genome Biol. Evol.">
        <title>Gene Family Evolution Reflects Adaptation to Soil Environmental Stressors in the Genome of the Collembolan Orchesella cincta.</title>
        <authorList>
            <person name="Faddeeva-Vakhrusheva A."/>
            <person name="Derks M.F."/>
            <person name="Anvar S.Y."/>
            <person name="Agamennone V."/>
            <person name="Suring W."/>
            <person name="Smit S."/>
            <person name="van Straalen N.M."/>
            <person name="Roelofs D."/>
        </authorList>
    </citation>
    <scope>NUCLEOTIDE SEQUENCE [LARGE SCALE GENOMIC DNA]</scope>
    <source>
        <tissue evidence="2">Mixed pool</tissue>
    </source>
</reference>
<feature type="non-terminal residue" evidence="2">
    <location>
        <position position="91"/>
    </location>
</feature>
<sequence>MDSTERNSKPFLDLSNPLYKEVFFLVAQFLSGTPCQRAAKALIEELEAHELIPERVNWLGQTSPQDFNSFVSASFDLTPKGLGDLNLFFDF</sequence>
<comment type="caution">
    <text evidence="2">The sequence shown here is derived from an EMBL/GenBank/DDBJ whole genome shotgun (WGS) entry which is preliminary data.</text>
</comment>
<dbReference type="GO" id="GO:0005634">
    <property type="term" value="C:nucleus"/>
    <property type="evidence" value="ECO:0007669"/>
    <property type="project" value="TreeGrafter"/>
</dbReference>
<dbReference type="Proteomes" id="UP000094527">
    <property type="component" value="Unassembled WGS sequence"/>
</dbReference>
<accession>A0A1D2N1P5</accession>
<evidence type="ECO:0000313" key="3">
    <source>
        <dbReference type="Proteomes" id="UP000094527"/>
    </source>
</evidence>
<dbReference type="GO" id="GO:0006357">
    <property type="term" value="P:regulation of transcription by RNA polymerase II"/>
    <property type="evidence" value="ECO:0007669"/>
    <property type="project" value="TreeGrafter"/>
</dbReference>
<dbReference type="InterPro" id="IPR057452">
    <property type="entry name" value="BRWD/PHIP_N"/>
</dbReference>
<evidence type="ECO:0000313" key="2">
    <source>
        <dbReference type="EMBL" id="ODM99217.1"/>
    </source>
</evidence>
<dbReference type="STRING" id="48709.A0A1D2N1P5"/>
<dbReference type="EMBL" id="LJIJ01000293">
    <property type="protein sequence ID" value="ODM99217.1"/>
    <property type="molecule type" value="Genomic_DNA"/>
</dbReference>
<dbReference type="GO" id="GO:0008360">
    <property type="term" value="P:regulation of cell shape"/>
    <property type="evidence" value="ECO:0007669"/>
    <property type="project" value="TreeGrafter"/>
</dbReference>
<dbReference type="PANTHER" id="PTHR16266:SF17">
    <property type="entry name" value="BRWD3"/>
    <property type="match status" value="1"/>
</dbReference>
<dbReference type="AlphaFoldDB" id="A0A1D2N1P5"/>
<keyword evidence="3" id="KW-1185">Reference proteome</keyword>
<protein>
    <submittedName>
        <fullName evidence="2">Bromodomain and WD repeat-containing protein 3</fullName>
    </submittedName>
</protein>
<dbReference type="PANTHER" id="PTHR16266">
    <property type="entry name" value="WD REPEAT DOMAIN 9"/>
    <property type="match status" value="1"/>
</dbReference>
<evidence type="ECO:0000259" key="1">
    <source>
        <dbReference type="Pfam" id="PF25437"/>
    </source>
</evidence>
<dbReference type="InterPro" id="IPR052060">
    <property type="entry name" value="Bromo_WD_repeat"/>
</dbReference>
<dbReference type="GO" id="GO:0007010">
    <property type="term" value="P:cytoskeleton organization"/>
    <property type="evidence" value="ECO:0007669"/>
    <property type="project" value="TreeGrafter"/>
</dbReference>